<keyword evidence="3" id="KW-1185">Reference proteome</keyword>
<proteinExistence type="predicted"/>
<evidence type="ECO:0000313" key="2">
    <source>
        <dbReference type="EMBL" id="KAJ8453285.1"/>
    </source>
</evidence>
<dbReference type="InterPro" id="IPR025322">
    <property type="entry name" value="PADRE_dom"/>
</dbReference>
<protein>
    <submittedName>
        <fullName evidence="2">Uncharacterized protein</fullName>
    </submittedName>
</protein>
<name>A0A9Q1QV09_9CARY</name>
<feature type="compositionally biased region" description="Polar residues" evidence="1">
    <location>
        <begin position="136"/>
        <end position="146"/>
    </location>
</feature>
<reference evidence="2" key="1">
    <citation type="submission" date="2022-04" db="EMBL/GenBank/DDBJ databases">
        <title>Carnegiea gigantea Genome sequencing and assembly v2.</title>
        <authorList>
            <person name="Copetti D."/>
            <person name="Sanderson M.J."/>
            <person name="Burquez A."/>
            <person name="Wojciechowski M.F."/>
        </authorList>
    </citation>
    <scope>NUCLEOTIDE SEQUENCE</scope>
    <source>
        <strain evidence="2">SGP5-SGP5p</strain>
        <tissue evidence="2">Aerial part</tissue>
    </source>
</reference>
<dbReference type="OrthoDB" id="771105at2759"/>
<organism evidence="2 3">
    <name type="scientific">Carnegiea gigantea</name>
    <dbReference type="NCBI Taxonomy" id="171969"/>
    <lineage>
        <taxon>Eukaryota</taxon>
        <taxon>Viridiplantae</taxon>
        <taxon>Streptophyta</taxon>
        <taxon>Embryophyta</taxon>
        <taxon>Tracheophyta</taxon>
        <taxon>Spermatophyta</taxon>
        <taxon>Magnoliopsida</taxon>
        <taxon>eudicotyledons</taxon>
        <taxon>Gunneridae</taxon>
        <taxon>Pentapetalae</taxon>
        <taxon>Caryophyllales</taxon>
        <taxon>Cactineae</taxon>
        <taxon>Cactaceae</taxon>
        <taxon>Cactoideae</taxon>
        <taxon>Echinocereeae</taxon>
        <taxon>Carnegiea</taxon>
    </lineage>
</organism>
<gene>
    <name evidence="2" type="ORF">Cgig2_008169</name>
</gene>
<dbReference type="Pfam" id="PF14009">
    <property type="entry name" value="PADRE"/>
    <property type="match status" value="1"/>
</dbReference>
<comment type="caution">
    <text evidence="2">The sequence shown here is derived from an EMBL/GenBank/DDBJ whole genome shotgun (WGS) entry which is preliminary data.</text>
</comment>
<dbReference type="PANTHER" id="PTHR33052">
    <property type="entry name" value="DUF4228 DOMAIN PROTEIN-RELATED"/>
    <property type="match status" value="1"/>
</dbReference>
<evidence type="ECO:0000256" key="1">
    <source>
        <dbReference type="SAM" id="MobiDB-lite"/>
    </source>
</evidence>
<dbReference type="EMBL" id="JAKOGI010000001">
    <property type="protein sequence ID" value="KAJ8453285.1"/>
    <property type="molecule type" value="Genomic_DNA"/>
</dbReference>
<sequence length="166" mass="18612">MGNAAFCAPAIIGNGATEVVRWDGKLESYAKPVKAAELMFENPGQFVCDAITLQVGHRIVGLVADDELERGQLYFLLPMEMIYSVLTHEEVSHLNYKAYKALKPGSLGKIFPVCMFAWDQTKRLESDSQKHDSEAETSTRVSSQRSWRPALETIIEKFADPENFEP</sequence>
<dbReference type="AlphaFoldDB" id="A0A9Q1QV09"/>
<accession>A0A9Q1QV09</accession>
<evidence type="ECO:0000313" key="3">
    <source>
        <dbReference type="Proteomes" id="UP001153076"/>
    </source>
</evidence>
<feature type="region of interest" description="Disordered" evidence="1">
    <location>
        <begin position="126"/>
        <end position="147"/>
    </location>
</feature>
<dbReference type="Proteomes" id="UP001153076">
    <property type="component" value="Unassembled WGS sequence"/>
</dbReference>